<reference evidence="1 2" key="1">
    <citation type="journal article" date="2022" name="Plant J.">
        <title>Chromosome-level genome of Camellia lanceoleosa provides a valuable resource for understanding genome evolution and self-incompatibility.</title>
        <authorList>
            <person name="Gong W."/>
            <person name="Xiao S."/>
            <person name="Wang L."/>
            <person name="Liao Z."/>
            <person name="Chang Y."/>
            <person name="Mo W."/>
            <person name="Hu G."/>
            <person name="Li W."/>
            <person name="Zhao G."/>
            <person name="Zhu H."/>
            <person name="Hu X."/>
            <person name="Ji K."/>
            <person name="Xiang X."/>
            <person name="Song Q."/>
            <person name="Yuan D."/>
            <person name="Jin S."/>
            <person name="Zhang L."/>
        </authorList>
    </citation>
    <scope>NUCLEOTIDE SEQUENCE [LARGE SCALE GENOMIC DNA]</scope>
    <source>
        <strain evidence="1">SQ_2022a</strain>
    </source>
</reference>
<gene>
    <name evidence="1" type="ORF">LOK49_LG07G01105</name>
</gene>
<evidence type="ECO:0000313" key="2">
    <source>
        <dbReference type="Proteomes" id="UP001060215"/>
    </source>
</evidence>
<keyword evidence="2" id="KW-1185">Reference proteome</keyword>
<accession>A0ACC0H128</accession>
<name>A0ACC0H128_9ERIC</name>
<dbReference type="Proteomes" id="UP001060215">
    <property type="component" value="Chromosome 7"/>
</dbReference>
<dbReference type="EMBL" id="CM045764">
    <property type="protein sequence ID" value="KAI8006815.1"/>
    <property type="molecule type" value="Genomic_DNA"/>
</dbReference>
<protein>
    <submittedName>
        <fullName evidence="1">Uncharacterized protein</fullName>
    </submittedName>
</protein>
<proteinExistence type="predicted"/>
<evidence type="ECO:0000313" key="1">
    <source>
        <dbReference type="EMBL" id="KAI8006815.1"/>
    </source>
</evidence>
<sequence length="125" mass="14145">MIEAQIPSRSVLTGPDQSNLGLKHKDQSARPVENMANLGSSSELAMDNRREEIRQGKKESCTTTTSFQKSEQEVRGSMSSIPFPNSPKTFQQVKETPKTKFREPPDRNGGRRRQLSNREAHFERA</sequence>
<comment type="caution">
    <text evidence="1">The sequence shown here is derived from an EMBL/GenBank/DDBJ whole genome shotgun (WGS) entry which is preliminary data.</text>
</comment>
<organism evidence="1 2">
    <name type="scientific">Camellia lanceoleosa</name>
    <dbReference type="NCBI Taxonomy" id="1840588"/>
    <lineage>
        <taxon>Eukaryota</taxon>
        <taxon>Viridiplantae</taxon>
        <taxon>Streptophyta</taxon>
        <taxon>Embryophyta</taxon>
        <taxon>Tracheophyta</taxon>
        <taxon>Spermatophyta</taxon>
        <taxon>Magnoliopsida</taxon>
        <taxon>eudicotyledons</taxon>
        <taxon>Gunneridae</taxon>
        <taxon>Pentapetalae</taxon>
        <taxon>asterids</taxon>
        <taxon>Ericales</taxon>
        <taxon>Theaceae</taxon>
        <taxon>Camellia</taxon>
    </lineage>
</organism>